<evidence type="ECO:0000313" key="3">
    <source>
        <dbReference type="EMBL" id="EON64862.1"/>
    </source>
</evidence>
<proteinExistence type="predicted"/>
<dbReference type="RefSeq" id="XP_007780179.1">
    <property type="nucleotide sequence ID" value="XM_007781989.1"/>
</dbReference>
<evidence type="ECO:0008006" key="5">
    <source>
        <dbReference type="Google" id="ProtNLM"/>
    </source>
</evidence>
<feature type="transmembrane region" description="Helical" evidence="2">
    <location>
        <begin position="161"/>
        <end position="184"/>
    </location>
</feature>
<dbReference type="AlphaFoldDB" id="R7YSF5"/>
<feature type="compositionally biased region" description="Low complexity" evidence="1">
    <location>
        <begin position="130"/>
        <end position="152"/>
    </location>
</feature>
<feature type="compositionally biased region" description="Low complexity" evidence="1">
    <location>
        <begin position="323"/>
        <end position="349"/>
    </location>
</feature>
<feature type="region of interest" description="Disordered" evidence="1">
    <location>
        <begin position="189"/>
        <end position="222"/>
    </location>
</feature>
<feature type="region of interest" description="Disordered" evidence="1">
    <location>
        <begin position="232"/>
        <end position="251"/>
    </location>
</feature>
<keyword evidence="2" id="KW-0472">Membrane</keyword>
<name>R7YSF5_CONA1</name>
<dbReference type="OrthoDB" id="3692311at2759"/>
<gene>
    <name evidence="3" type="ORF">W97_04096</name>
</gene>
<dbReference type="Proteomes" id="UP000016924">
    <property type="component" value="Unassembled WGS sequence"/>
</dbReference>
<dbReference type="GeneID" id="19901407"/>
<dbReference type="eggNOG" id="ENOG502SDAI">
    <property type="taxonomic scope" value="Eukaryota"/>
</dbReference>
<accession>R7YSF5</accession>
<feature type="region of interest" description="Disordered" evidence="1">
    <location>
        <begin position="275"/>
        <end position="388"/>
    </location>
</feature>
<evidence type="ECO:0000313" key="4">
    <source>
        <dbReference type="Proteomes" id="UP000016924"/>
    </source>
</evidence>
<dbReference type="EMBL" id="JH767570">
    <property type="protein sequence ID" value="EON64862.1"/>
    <property type="molecule type" value="Genomic_DNA"/>
</dbReference>
<evidence type="ECO:0000256" key="1">
    <source>
        <dbReference type="SAM" id="MobiDB-lite"/>
    </source>
</evidence>
<feature type="region of interest" description="Disordered" evidence="1">
    <location>
        <begin position="130"/>
        <end position="157"/>
    </location>
</feature>
<sequence>MSLLRKRQAFGPYCPAEGNWYACSNFVGCCVDVNQQGSQSPCQLGCHAGNLQPASFDATYHGKFPDVVCEYGSQPYQCNYTTPTPSFMGCCKSNPCSPASGCPKGDLTPARLPSNPSIAASFASIAESSSTSGAEIPTSTSISLPSSTPLTTDSDEQDTPVAAIAGGAAGGAVVLALIVGLIIWRMRRRSPKSRRSGRAGPDDYLNPNAPPMQDMYQSSPAMSELPARIIPSASPQYSSPANAPPDHDLSKHRTTLLPRYSTLEDQLKIGTNSLHTETPATAHELPLTETRATSPISRKSLPSPFSYPSMHPSPAVAPAELDSTASSRSSPLSPSQTHQQGAAAQRRVGALGGVSPEMLEPGSPASERRGKAGNGRPGSGYGLGISVT</sequence>
<feature type="compositionally biased region" description="Gly residues" evidence="1">
    <location>
        <begin position="372"/>
        <end position="388"/>
    </location>
</feature>
<dbReference type="HOGENOM" id="CLU_062044_0_0_1"/>
<reference evidence="4" key="1">
    <citation type="submission" date="2012-06" db="EMBL/GenBank/DDBJ databases">
        <title>The genome sequence of Coniosporium apollinis CBS 100218.</title>
        <authorList>
            <consortium name="The Broad Institute Genome Sequencing Platform"/>
            <person name="Cuomo C."/>
            <person name="Gorbushina A."/>
            <person name="Noack S."/>
            <person name="Walker B."/>
            <person name="Young S.K."/>
            <person name="Zeng Q."/>
            <person name="Gargeya S."/>
            <person name="Fitzgerald M."/>
            <person name="Haas B."/>
            <person name="Abouelleil A."/>
            <person name="Alvarado L."/>
            <person name="Arachchi H.M."/>
            <person name="Berlin A.M."/>
            <person name="Chapman S.B."/>
            <person name="Goldberg J."/>
            <person name="Griggs A."/>
            <person name="Gujja S."/>
            <person name="Hansen M."/>
            <person name="Howarth C."/>
            <person name="Imamovic A."/>
            <person name="Larimer J."/>
            <person name="McCowan C."/>
            <person name="Montmayeur A."/>
            <person name="Murphy C."/>
            <person name="Neiman D."/>
            <person name="Pearson M."/>
            <person name="Priest M."/>
            <person name="Roberts A."/>
            <person name="Saif S."/>
            <person name="Shea T."/>
            <person name="Sisk P."/>
            <person name="Sykes S."/>
            <person name="Wortman J."/>
            <person name="Nusbaum C."/>
            <person name="Birren B."/>
        </authorList>
    </citation>
    <scope>NUCLEOTIDE SEQUENCE [LARGE SCALE GENOMIC DNA]</scope>
    <source>
        <strain evidence="4">CBS 100218</strain>
    </source>
</reference>
<protein>
    <recommendedName>
        <fullName evidence="5">WSC domain-containing protein</fullName>
    </recommendedName>
</protein>
<organism evidence="3 4">
    <name type="scientific">Coniosporium apollinis (strain CBS 100218)</name>
    <name type="common">Rock-inhabiting black yeast</name>
    <dbReference type="NCBI Taxonomy" id="1168221"/>
    <lineage>
        <taxon>Eukaryota</taxon>
        <taxon>Fungi</taxon>
        <taxon>Dikarya</taxon>
        <taxon>Ascomycota</taxon>
        <taxon>Pezizomycotina</taxon>
        <taxon>Dothideomycetes</taxon>
        <taxon>Dothideomycetes incertae sedis</taxon>
        <taxon>Coniosporium</taxon>
    </lineage>
</organism>
<keyword evidence="4" id="KW-1185">Reference proteome</keyword>
<dbReference type="OMA" id="QECANSD"/>
<keyword evidence="2" id="KW-0812">Transmembrane</keyword>
<keyword evidence="2" id="KW-1133">Transmembrane helix</keyword>
<evidence type="ECO:0000256" key="2">
    <source>
        <dbReference type="SAM" id="Phobius"/>
    </source>
</evidence>